<name>M7Z5V7_TRIUA</name>
<dbReference type="PANTHER" id="PTHR33800:SF11">
    <property type="entry name" value="F-BOX DOMAIN-CONTAINING PROTEIN"/>
    <property type="match status" value="1"/>
</dbReference>
<dbReference type="STRING" id="4572.M7Z5V7"/>
<dbReference type="AlphaFoldDB" id="M7Z5V7"/>
<dbReference type="SUPFAM" id="SSF81383">
    <property type="entry name" value="F-box domain"/>
    <property type="match status" value="1"/>
</dbReference>
<evidence type="ECO:0008006" key="2">
    <source>
        <dbReference type="Google" id="ProtNLM"/>
    </source>
</evidence>
<reference evidence="1" key="1">
    <citation type="journal article" date="2013" name="Nature">
        <title>Draft genome of the wheat A-genome progenitor Triticum urartu.</title>
        <authorList>
            <person name="Ling H.Q."/>
            <person name="Zhao S."/>
            <person name="Liu D."/>
            <person name="Wang J."/>
            <person name="Sun H."/>
            <person name="Zhang C."/>
            <person name="Fan H."/>
            <person name="Li D."/>
            <person name="Dong L."/>
            <person name="Tao Y."/>
            <person name="Gao C."/>
            <person name="Wu H."/>
            <person name="Li Y."/>
            <person name="Cui Y."/>
            <person name="Guo X."/>
            <person name="Zheng S."/>
            <person name="Wang B."/>
            <person name="Yu K."/>
            <person name="Liang Q."/>
            <person name="Yang W."/>
            <person name="Lou X."/>
            <person name="Chen J."/>
            <person name="Feng M."/>
            <person name="Jian J."/>
            <person name="Zhang X."/>
            <person name="Luo G."/>
            <person name="Jiang Y."/>
            <person name="Liu J."/>
            <person name="Wang Z."/>
            <person name="Sha Y."/>
            <person name="Zhang B."/>
            <person name="Wu H."/>
            <person name="Tang D."/>
            <person name="Shen Q."/>
            <person name="Xue P."/>
            <person name="Zou S."/>
            <person name="Wang X."/>
            <person name="Liu X."/>
            <person name="Wang F."/>
            <person name="Yang Y."/>
            <person name="An X."/>
            <person name="Dong Z."/>
            <person name="Zhang K."/>
            <person name="Zhang X."/>
            <person name="Luo M.C."/>
            <person name="Dvorak J."/>
            <person name="Tong Y."/>
            <person name="Wang J."/>
            <person name="Yang H."/>
            <person name="Li Z."/>
            <person name="Wang D."/>
            <person name="Zhang A."/>
            <person name="Wang J."/>
        </authorList>
    </citation>
    <scope>NUCLEOTIDE SEQUENCE</scope>
</reference>
<organism evidence="1">
    <name type="scientific">Triticum urartu</name>
    <name type="common">Red wild einkorn</name>
    <name type="synonym">Crithodium urartu</name>
    <dbReference type="NCBI Taxonomy" id="4572"/>
    <lineage>
        <taxon>Eukaryota</taxon>
        <taxon>Viridiplantae</taxon>
        <taxon>Streptophyta</taxon>
        <taxon>Embryophyta</taxon>
        <taxon>Tracheophyta</taxon>
        <taxon>Spermatophyta</taxon>
        <taxon>Magnoliopsida</taxon>
        <taxon>Liliopsida</taxon>
        <taxon>Poales</taxon>
        <taxon>Poaceae</taxon>
        <taxon>BOP clade</taxon>
        <taxon>Pooideae</taxon>
        <taxon>Triticodae</taxon>
        <taxon>Triticeae</taxon>
        <taxon>Triticinae</taxon>
        <taxon>Triticum</taxon>
    </lineage>
</organism>
<accession>M7Z5V7</accession>
<sequence>MQRPSKLPAASLLGTPTFSGPQGWADLPDGLLHSIVDRLGSFRDLLGFAATCPSWQAAYLAYPSKSIFCTKFPPLLIQPHVRAQGPLLPCTGGCHELVTCKVIPSLPDPSRNARDEVDRLFLCSSLLDLPVGSDSWFEVQLPHMFEIGEIVEFKCQFILSDGHASFYTVQLVPRLALHEMTTKFHDTIKLVREEGEEVFGRLVVCGDMLLMGDGARSFYRLDMSTKPATWMTVENLNNWALFTGGGPTLSCKSPELWGGRSNVGYSASSSQPWSLYGVCGAPDPVQDTLPINVDVDRMVPTWPCWLYPSMFYSDGR</sequence>
<gene>
    <name evidence="1" type="ORF">TRIUR3_06771</name>
</gene>
<dbReference type="eggNOG" id="ENOG502T06T">
    <property type="taxonomic scope" value="Eukaryota"/>
</dbReference>
<evidence type="ECO:0000313" key="1">
    <source>
        <dbReference type="EMBL" id="EMS58518.1"/>
    </source>
</evidence>
<proteinExistence type="predicted"/>
<dbReference type="PANTHER" id="PTHR33800">
    <property type="entry name" value="OS06G0113600 PROTEIN"/>
    <property type="match status" value="1"/>
</dbReference>
<dbReference type="EMBL" id="KD131524">
    <property type="protein sequence ID" value="EMS58518.1"/>
    <property type="molecule type" value="Genomic_DNA"/>
</dbReference>
<dbReference type="InterPro" id="IPR036047">
    <property type="entry name" value="F-box-like_dom_sf"/>
</dbReference>
<protein>
    <recommendedName>
        <fullName evidence="2">F-box domain-containing protein</fullName>
    </recommendedName>
</protein>